<feature type="compositionally biased region" description="Basic and acidic residues" evidence="1">
    <location>
        <begin position="24"/>
        <end position="40"/>
    </location>
</feature>
<name>Q5VPD4_ORYSJ</name>
<feature type="region of interest" description="Disordered" evidence="1">
    <location>
        <begin position="1"/>
        <end position="54"/>
    </location>
</feature>
<reference evidence="2" key="1">
    <citation type="journal article" date="2002" name="Nature">
        <title>The genome sequence and structure of rice chromosome 1.</title>
        <authorList>
            <person name="Sasaki T."/>
            <person name="Matsumoto T."/>
            <person name="Yamamoto K."/>
            <person name="Sakata K."/>
            <person name="Baba T."/>
            <person name="Katayose Y."/>
            <person name="Wu J."/>
            <person name="Niimura Y."/>
            <person name="Cheng Z."/>
            <person name="Nagamura Y."/>
            <person name="Antonio B.A."/>
            <person name="Kanamori H."/>
            <person name="Hosokawa S."/>
            <person name="Masukawa M."/>
            <person name="Arikawa K."/>
            <person name="Chiden Y."/>
            <person name="Hayashi M."/>
            <person name="Okamoto M."/>
            <person name="Ando T."/>
            <person name="Aoki H."/>
            <person name="Arita K."/>
            <person name="Hamada M."/>
            <person name="Harada C."/>
            <person name="Hijishita S."/>
            <person name="Honda M."/>
            <person name="Ichikawa Y."/>
            <person name="Idonuma A."/>
            <person name="Iijima M."/>
            <person name="Ikeda M."/>
            <person name="Ikeno M."/>
            <person name="Itoh S."/>
            <person name="Itoh T."/>
            <person name="Itoh Y."/>
            <person name="Itoh Y."/>
            <person name="Iwabuchi A."/>
            <person name="Kamiya K."/>
            <person name="Karasawa W."/>
            <person name="Katagiri S."/>
            <person name="Kikuta A."/>
            <person name="Kobayashi N."/>
            <person name="Kono I."/>
            <person name="Machita K."/>
            <person name="Maehara T."/>
            <person name="Mizuno H."/>
            <person name="Mizubayashi T."/>
            <person name="Mukai Y."/>
            <person name="Nagasaki H."/>
            <person name="Nakashima M."/>
            <person name="Nakama Y."/>
            <person name="Nakamichi Y."/>
            <person name="Nakamura M."/>
            <person name="Namiki N."/>
            <person name="Negishi M."/>
            <person name="Ohta I."/>
            <person name="Ono N."/>
            <person name="Saji S."/>
            <person name="Sakai K."/>
            <person name="Shibata M."/>
            <person name="Shimokawa T."/>
            <person name="Shomura A."/>
            <person name="Song J."/>
            <person name="Takazaki Y."/>
            <person name="Terasawa K."/>
            <person name="Tsuji K."/>
            <person name="Waki K."/>
            <person name="Yamagata H."/>
            <person name="Yamane H."/>
            <person name="Yoshiki S."/>
            <person name="Yoshihara R."/>
            <person name="Yukawa K."/>
            <person name="Zhong H."/>
            <person name="Iwama H."/>
            <person name="Endo T."/>
            <person name="Ito H."/>
            <person name="Hahn J.H."/>
            <person name="Kim H.I."/>
            <person name="Eun M.Y."/>
            <person name="Yano M."/>
            <person name="Jiang J."/>
            <person name="Gojobori T."/>
        </authorList>
    </citation>
    <scope>NUCLEOTIDE SEQUENCE [LARGE SCALE GENOMIC DNA]</scope>
</reference>
<dbReference type="EMBL" id="AP003709">
    <property type="protein sequence ID" value="BAD68694.1"/>
    <property type="molecule type" value="Genomic_DNA"/>
</dbReference>
<organism evidence="2">
    <name type="scientific">Oryza sativa subsp. japonica</name>
    <name type="common">Rice</name>
    <dbReference type="NCBI Taxonomy" id="39947"/>
    <lineage>
        <taxon>Eukaryota</taxon>
        <taxon>Viridiplantae</taxon>
        <taxon>Streptophyta</taxon>
        <taxon>Embryophyta</taxon>
        <taxon>Tracheophyta</taxon>
        <taxon>Spermatophyta</taxon>
        <taxon>Magnoliopsida</taxon>
        <taxon>Liliopsida</taxon>
        <taxon>Poales</taxon>
        <taxon>Poaceae</taxon>
        <taxon>BOP clade</taxon>
        <taxon>Oryzoideae</taxon>
        <taxon>Oryzeae</taxon>
        <taxon>Oryzinae</taxon>
        <taxon>Oryza</taxon>
        <taxon>Oryza sativa</taxon>
    </lineage>
</organism>
<protein>
    <submittedName>
        <fullName evidence="2">Uncharacterized protein</fullName>
    </submittedName>
</protein>
<feature type="compositionally biased region" description="Low complexity" evidence="1">
    <location>
        <begin position="1"/>
        <end position="17"/>
    </location>
</feature>
<proteinExistence type="predicted"/>
<evidence type="ECO:0000256" key="1">
    <source>
        <dbReference type="SAM" id="MobiDB-lite"/>
    </source>
</evidence>
<gene>
    <name evidence="2" type="primary">OSJNBb0006H05.21</name>
</gene>
<feature type="compositionally biased region" description="Polar residues" evidence="1">
    <location>
        <begin position="42"/>
        <end position="54"/>
    </location>
</feature>
<accession>Q5VPD4</accession>
<sequence length="54" mass="5684">MATAVGGRRTRAAAVGGRRTRAVGRRDDTRAAGGTRDLELKASQTLFNKSPTPT</sequence>
<dbReference type="Proteomes" id="UP000817658">
    <property type="component" value="Chromosome 1"/>
</dbReference>
<dbReference type="AlphaFoldDB" id="Q5VPD4"/>
<evidence type="ECO:0000313" key="2">
    <source>
        <dbReference type="EMBL" id="BAD68694.1"/>
    </source>
</evidence>